<evidence type="ECO:0008006" key="3">
    <source>
        <dbReference type="Google" id="ProtNLM"/>
    </source>
</evidence>
<dbReference type="InterPro" id="IPR014917">
    <property type="entry name" value="DUF1800"/>
</dbReference>
<dbReference type="AlphaFoldDB" id="A0A2A4I3N7"/>
<gene>
    <name evidence="1" type="ORF">COA17_03655</name>
</gene>
<reference evidence="1 2" key="1">
    <citation type="submission" date="2017-09" db="EMBL/GenBank/DDBJ databases">
        <title>Sphingomonas ginsenosidimutans KACC 14949, whole genome shotgun sequence.</title>
        <authorList>
            <person name="Feng G."/>
            <person name="Zhu H."/>
        </authorList>
    </citation>
    <scope>NUCLEOTIDE SEQUENCE [LARGE SCALE GENOMIC DNA]</scope>
    <source>
        <strain evidence="1 2">KACC 14949</strain>
    </source>
</reference>
<organism evidence="1 2">
    <name type="scientific">Sphingomonas ginsenosidimutans</name>
    <dbReference type="NCBI Taxonomy" id="862134"/>
    <lineage>
        <taxon>Bacteria</taxon>
        <taxon>Pseudomonadati</taxon>
        <taxon>Pseudomonadota</taxon>
        <taxon>Alphaproteobacteria</taxon>
        <taxon>Sphingomonadales</taxon>
        <taxon>Sphingomonadaceae</taxon>
        <taxon>Sphingomonas</taxon>
    </lineage>
</organism>
<keyword evidence="2" id="KW-1185">Reference proteome</keyword>
<dbReference type="Proteomes" id="UP000218784">
    <property type="component" value="Unassembled WGS sequence"/>
</dbReference>
<evidence type="ECO:0000313" key="2">
    <source>
        <dbReference type="Proteomes" id="UP000218784"/>
    </source>
</evidence>
<accession>A0A2A4I3N7</accession>
<protein>
    <recommendedName>
        <fullName evidence="3">DUF1800 domain-containing protein</fullName>
    </recommendedName>
</protein>
<dbReference type="Pfam" id="PF08811">
    <property type="entry name" value="DUF1800"/>
    <property type="match status" value="1"/>
</dbReference>
<name>A0A2A4I3N7_9SPHN</name>
<proteinExistence type="predicted"/>
<dbReference type="RefSeq" id="WP_096610194.1">
    <property type="nucleotide sequence ID" value="NZ_NWVD01000001.1"/>
</dbReference>
<evidence type="ECO:0000313" key="1">
    <source>
        <dbReference type="EMBL" id="PCG10517.1"/>
    </source>
</evidence>
<sequence>MTPQTIALHRFGMGATPEDRPPDDPHAWVTAQFARFDARPAPIAATRTALQAAADLVAFQKQRREVRAAAPAVAAAAANGAAMVPPTKPGDDPELKAQRRALRQDHYAATADARLAAALASDTPFVERMVFFWSNHFAVSADKQAVTPLAGAFEFEAIRPHVLGRFGDMLSAVARHPAMLLYLDQAVSVGPESLRAQRAAMQGRRRGLNENLAREILELHTLGVGSGYTQGDVTEFARALTGWTVAGLGGGGNADLPPGTFLFVPGLHEPGARTLLGRRYAEDGLAQGQAILNDLAVHRATARHVATKLVRHLAGDQPPAAMVDRVAAAFLSSGGDLPTVYCALVASPEAWVPGPVKFLTPWEWTVAAGRATGQRRVPPGSTLGLLDQLGQPMWRPGQPNGFDDLAATWAGPDAVMRRVEAAQRIAARTPPVDARALAAQLYPGALSAATAQAIARADSPAQALALLLVAPETLRR</sequence>
<dbReference type="EMBL" id="NWVD01000001">
    <property type="protein sequence ID" value="PCG10517.1"/>
    <property type="molecule type" value="Genomic_DNA"/>
</dbReference>
<comment type="caution">
    <text evidence="1">The sequence shown here is derived from an EMBL/GenBank/DDBJ whole genome shotgun (WGS) entry which is preliminary data.</text>
</comment>